<dbReference type="EMBL" id="FMSH01000032">
    <property type="protein sequence ID" value="SCU73661.1"/>
    <property type="molecule type" value="Genomic_DNA"/>
</dbReference>
<organism evidence="2">
    <name type="scientific">Cupriavidus necator</name>
    <name type="common">Alcaligenes eutrophus</name>
    <name type="synonym">Ralstonia eutropha</name>
    <dbReference type="NCBI Taxonomy" id="106590"/>
    <lineage>
        <taxon>Bacteria</taxon>
        <taxon>Pseudomonadati</taxon>
        <taxon>Pseudomonadota</taxon>
        <taxon>Betaproteobacteria</taxon>
        <taxon>Burkholderiales</taxon>
        <taxon>Burkholderiaceae</taxon>
        <taxon>Cupriavidus</taxon>
    </lineage>
</organism>
<feature type="region of interest" description="Disordered" evidence="1">
    <location>
        <begin position="28"/>
        <end position="50"/>
    </location>
</feature>
<reference evidence="2" key="1">
    <citation type="submission" date="2016-09" db="EMBL/GenBank/DDBJ databases">
        <authorList>
            <person name="Capua I."/>
            <person name="De Benedictis P."/>
            <person name="Joannis T."/>
            <person name="Lombin L.H."/>
            <person name="Cattoli G."/>
        </authorList>
    </citation>
    <scope>NUCLEOTIDE SEQUENCE</scope>
    <source>
        <strain evidence="2">B9</strain>
    </source>
</reference>
<accession>A0A1K0I8S3</accession>
<sequence length="186" mass="20114">MKANRRTQPPSPNSIAARLSEEQGLRLAATSRTDSNYRAPRRATAGDSRVDELARAMKKRLASWHPKKGEALGSPLEFSIEKLSQMLAEAVCSGDPISVAIIAMSLHTRGGDHQVIADQARRALLRGSRESLVVDADRYRKLRNVPDDQLGAAGVPCISLPTAARIGDHLNGWDADAAVDAYIPQP</sequence>
<evidence type="ECO:0000313" key="2">
    <source>
        <dbReference type="EMBL" id="SCU73661.1"/>
    </source>
</evidence>
<dbReference type="AlphaFoldDB" id="A0A1K0I8S3"/>
<proteinExistence type="predicted"/>
<gene>
    <name evidence="2" type="ORF">CNECB9_1270008</name>
</gene>
<evidence type="ECO:0000256" key="1">
    <source>
        <dbReference type="SAM" id="MobiDB-lite"/>
    </source>
</evidence>
<name>A0A1K0I8S3_CUPNE</name>
<protein>
    <submittedName>
        <fullName evidence="2">Uncharacterized protein</fullName>
    </submittedName>
</protein>
<dbReference type="RefSeq" id="WP_340520228.1">
    <property type="nucleotide sequence ID" value="NZ_FMSH01000032.1"/>
</dbReference>